<keyword evidence="2" id="KW-1185">Reference proteome</keyword>
<gene>
    <name evidence="1" type="ORF">ASR47_1011117</name>
</gene>
<reference evidence="1 2" key="1">
    <citation type="submission" date="2016-04" db="EMBL/GenBank/DDBJ databases">
        <title>Draft genome sequence of Janthinobacterium psychrotolerans sp. nov., isolated from freshwater sediments in Denmark.</title>
        <authorList>
            <person name="Gong X."/>
            <person name="Skrivergaard S."/>
            <person name="Korsgaard B.S."/>
            <person name="Schreiber L."/>
            <person name="Marshall I.P."/>
            <person name="Finster K."/>
            <person name="Schramm A."/>
        </authorList>
    </citation>
    <scope>NUCLEOTIDE SEQUENCE [LARGE SCALE GENOMIC DNA]</scope>
    <source>
        <strain evidence="1 2">S3-2</strain>
    </source>
</reference>
<keyword evidence="1" id="KW-0808">Transferase</keyword>
<accession>A0A1A7C1C8</accession>
<evidence type="ECO:0000313" key="2">
    <source>
        <dbReference type="Proteomes" id="UP000092713"/>
    </source>
</evidence>
<dbReference type="OrthoDB" id="9810066at2"/>
<proteinExistence type="predicted"/>
<evidence type="ECO:0000313" key="1">
    <source>
        <dbReference type="EMBL" id="OBV39726.1"/>
    </source>
</evidence>
<comment type="caution">
    <text evidence="1">The sequence shown here is derived from an EMBL/GenBank/DDBJ whole genome shotgun (WGS) entry which is preliminary data.</text>
</comment>
<dbReference type="InterPro" id="IPR029058">
    <property type="entry name" value="AB_hydrolase_fold"/>
</dbReference>
<dbReference type="Gene3D" id="3.40.50.1820">
    <property type="entry name" value="alpha/beta hydrolase"/>
    <property type="match status" value="1"/>
</dbReference>
<dbReference type="Proteomes" id="UP000092713">
    <property type="component" value="Unassembled WGS sequence"/>
</dbReference>
<dbReference type="RefSeq" id="WP_065307700.1">
    <property type="nucleotide sequence ID" value="NZ_LOCQ01000052.1"/>
</dbReference>
<dbReference type="STRING" id="1747903.ASR47_1011117"/>
<dbReference type="EMBL" id="LOCQ01000052">
    <property type="protein sequence ID" value="OBV39726.1"/>
    <property type="molecule type" value="Genomic_DNA"/>
</dbReference>
<protein>
    <submittedName>
        <fullName evidence="1">Putative phosphoribosyl transferase</fullName>
    </submittedName>
</protein>
<sequence>MQEQFVSITADEVELDGILMLPERPVGVVLFAHGASVDGGYRNAATQATAIDFVRAGLATLCFDQSGIGPGGGDGGHRYYVHADIVQLARQLEKALGWLRIDASTRKLPCGLYGHGASAAVVMQLAAWRAGDVAALAVCDAQVELAGKAALDNVRVPSLLIVGGRDPDVAGLNRMAFAALRCDKQLEQIAAPGSADARHQAALLACDWYTRHFNGRPSGG</sequence>
<dbReference type="PATRIC" id="fig|1747903.4.peg.3333"/>
<name>A0A1A7C1C8_9BURK</name>
<dbReference type="AlphaFoldDB" id="A0A1A7C1C8"/>
<organism evidence="1 2">
    <name type="scientific">Janthinobacterium psychrotolerans</name>
    <dbReference type="NCBI Taxonomy" id="1747903"/>
    <lineage>
        <taxon>Bacteria</taxon>
        <taxon>Pseudomonadati</taxon>
        <taxon>Pseudomonadota</taxon>
        <taxon>Betaproteobacteria</taxon>
        <taxon>Burkholderiales</taxon>
        <taxon>Oxalobacteraceae</taxon>
        <taxon>Janthinobacterium</taxon>
    </lineage>
</organism>
<dbReference type="GO" id="GO:0016740">
    <property type="term" value="F:transferase activity"/>
    <property type="evidence" value="ECO:0007669"/>
    <property type="project" value="UniProtKB-KW"/>
</dbReference>
<dbReference type="SUPFAM" id="SSF53474">
    <property type="entry name" value="alpha/beta-Hydrolases"/>
    <property type="match status" value="1"/>
</dbReference>